<dbReference type="InterPro" id="IPR006439">
    <property type="entry name" value="HAD-SF_hydro_IA"/>
</dbReference>
<dbReference type="PANTHER" id="PTHR42891">
    <property type="entry name" value="D-GLYCERO-BETA-D-MANNO-HEPTOSE-1,7-BISPHOSPHATE 7-PHOSPHATASE"/>
    <property type="match status" value="1"/>
</dbReference>
<dbReference type="NCBIfam" id="TIGR01656">
    <property type="entry name" value="Histidinol-ppas"/>
    <property type="match status" value="1"/>
</dbReference>
<proteinExistence type="inferred from homology"/>
<keyword evidence="2 7" id="KW-0963">Cytoplasm</keyword>
<dbReference type="Gene3D" id="3.40.50.1000">
    <property type="entry name" value="HAD superfamily/HAD-like"/>
    <property type="match status" value="1"/>
</dbReference>
<dbReference type="EC" id="3.1.3.-" evidence="7"/>
<dbReference type="PIRSF" id="PIRSF004682">
    <property type="entry name" value="GmhB"/>
    <property type="match status" value="1"/>
</dbReference>
<sequence length="178" mass="18722">MGPWKMDVPRAVLFDRDGTLVRDVPYNGNPALVDPFPQAAAVLRKLRRRGIRTGVITNQSGVARGLLTTSQVTAVNSRIQHLLGRFDVWEICPHGPGDGCACRKPQPGMIHSACARLGLQPAEVAVIGDIGADMAAAEAAGARAVLVPTPVTRPEETAAAPLVARDLAGAVALLLDRP</sequence>
<comment type="similarity">
    <text evidence="7">Belongs to the gmhB family.</text>
</comment>
<dbReference type="InterPro" id="IPR006549">
    <property type="entry name" value="HAD-SF_hydro_IIIA"/>
</dbReference>
<dbReference type="RefSeq" id="WP_342023307.1">
    <property type="nucleotide sequence ID" value="NZ_CP151657.1"/>
</dbReference>
<evidence type="ECO:0000256" key="6">
    <source>
        <dbReference type="ARBA" id="ARBA00031828"/>
    </source>
</evidence>
<dbReference type="EMBL" id="CP151657">
    <property type="protein sequence ID" value="WZP15654.1"/>
    <property type="molecule type" value="Genomic_DNA"/>
</dbReference>
<protein>
    <recommendedName>
        <fullName evidence="6 7">D,D-heptose 1,7-bisphosphate phosphatase</fullName>
        <ecNumber evidence="7">3.1.3.-</ecNumber>
    </recommendedName>
</protein>
<evidence type="ECO:0000313" key="8">
    <source>
        <dbReference type="EMBL" id="WZP15654.1"/>
    </source>
</evidence>
<evidence type="ECO:0000256" key="1">
    <source>
        <dbReference type="ARBA" id="ARBA00004496"/>
    </source>
</evidence>
<organism evidence="8 9">
    <name type="scientific">Arthrobacter citreus</name>
    <dbReference type="NCBI Taxonomy" id="1670"/>
    <lineage>
        <taxon>Bacteria</taxon>
        <taxon>Bacillati</taxon>
        <taxon>Actinomycetota</taxon>
        <taxon>Actinomycetes</taxon>
        <taxon>Micrococcales</taxon>
        <taxon>Micrococcaceae</taxon>
        <taxon>Arthrobacter</taxon>
    </lineage>
</organism>
<evidence type="ECO:0000256" key="2">
    <source>
        <dbReference type="ARBA" id="ARBA00022490"/>
    </source>
</evidence>
<dbReference type="GO" id="GO:0016787">
    <property type="term" value="F:hydrolase activity"/>
    <property type="evidence" value="ECO:0007669"/>
    <property type="project" value="UniProtKB-KW"/>
</dbReference>
<comment type="subcellular location">
    <subcellularLocation>
        <location evidence="1 7">Cytoplasm</location>
    </subcellularLocation>
</comment>
<reference evidence="8 9" key="1">
    <citation type="submission" date="2024-04" db="EMBL/GenBank/DDBJ databases">
        <title>Arthrobacter sp. from Plains bison fecal sample.</title>
        <authorList>
            <person name="Ruzzini A."/>
        </authorList>
    </citation>
    <scope>NUCLEOTIDE SEQUENCE [LARGE SCALE GENOMIC DNA]</scope>
    <source>
        <strain evidence="8 9">EINP1</strain>
    </source>
</reference>
<evidence type="ECO:0000313" key="9">
    <source>
        <dbReference type="Proteomes" id="UP001448858"/>
    </source>
</evidence>
<dbReference type="NCBIfam" id="TIGR01549">
    <property type="entry name" value="HAD-SF-IA-v1"/>
    <property type="match status" value="1"/>
</dbReference>
<evidence type="ECO:0000256" key="5">
    <source>
        <dbReference type="ARBA" id="ARBA00023277"/>
    </source>
</evidence>
<keyword evidence="3" id="KW-0479">Metal-binding</keyword>
<dbReference type="SUPFAM" id="SSF56784">
    <property type="entry name" value="HAD-like"/>
    <property type="match status" value="1"/>
</dbReference>
<accession>A0ABZ2ZXU7</accession>
<dbReference type="InterPro" id="IPR006543">
    <property type="entry name" value="Histidinol-phos"/>
</dbReference>
<dbReference type="InterPro" id="IPR036412">
    <property type="entry name" value="HAD-like_sf"/>
</dbReference>
<evidence type="ECO:0000256" key="4">
    <source>
        <dbReference type="ARBA" id="ARBA00022801"/>
    </source>
</evidence>
<name>A0ABZ2ZXU7_9MICC</name>
<dbReference type="InterPro" id="IPR023214">
    <property type="entry name" value="HAD_sf"/>
</dbReference>
<gene>
    <name evidence="8" type="ORF">AAE021_16120</name>
</gene>
<dbReference type="NCBIfam" id="TIGR01662">
    <property type="entry name" value="HAD-SF-IIIA"/>
    <property type="match status" value="1"/>
</dbReference>
<keyword evidence="5 7" id="KW-0119">Carbohydrate metabolism</keyword>
<dbReference type="Proteomes" id="UP001448858">
    <property type="component" value="Chromosome"/>
</dbReference>
<dbReference type="InterPro" id="IPR004446">
    <property type="entry name" value="Heptose_bisP_phosphatase"/>
</dbReference>
<evidence type="ECO:0000256" key="3">
    <source>
        <dbReference type="ARBA" id="ARBA00022723"/>
    </source>
</evidence>
<dbReference type="PANTHER" id="PTHR42891:SF1">
    <property type="entry name" value="D-GLYCERO-BETA-D-MANNO-HEPTOSE-1,7-BISPHOSPHATE 7-PHOSPHATASE"/>
    <property type="match status" value="1"/>
</dbReference>
<keyword evidence="9" id="KW-1185">Reference proteome</keyword>
<dbReference type="Pfam" id="PF13242">
    <property type="entry name" value="Hydrolase_like"/>
    <property type="match status" value="1"/>
</dbReference>
<keyword evidence="4 7" id="KW-0378">Hydrolase</keyword>
<evidence type="ECO:0000256" key="7">
    <source>
        <dbReference type="PIRNR" id="PIRNR004682"/>
    </source>
</evidence>